<dbReference type="SUPFAM" id="SSF55729">
    <property type="entry name" value="Acyl-CoA N-acyltransferases (Nat)"/>
    <property type="match status" value="1"/>
</dbReference>
<accession>A0A1A5YHZ5</accession>
<gene>
    <name evidence="2" type="ORF">A7K91_00510</name>
</gene>
<organism evidence="2 3">
    <name type="scientific">Paenibacillus oryzae</name>
    <dbReference type="NCBI Taxonomy" id="1844972"/>
    <lineage>
        <taxon>Bacteria</taxon>
        <taxon>Bacillati</taxon>
        <taxon>Bacillota</taxon>
        <taxon>Bacilli</taxon>
        <taxon>Bacillales</taxon>
        <taxon>Paenibacillaceae</taxon>
        <taxon>Paenibacillus</taxon>
    </lineage>
</organism>
<dbReference type="Pfam" id="PF00583">
    <property type="entry name" value="Acetyltransf_1"/>
    <property type="match status" value="1"/>
</dbReference>
<dbReference type="Gene3D" id="3.40.630.30">
    <property type="match status" value="1"/>
</dbReference>
<evidence type="ECO:0000259" key="1">
    <source>
        <dbReference type="PROSITE" id="PS51186"/>
    </source>
</evidence>
<dbReference type="PROSITE" id="PS51186">
    <property type="entry name" value="GNAT"/>
    <property type="match status" value="1"/>
</dbReference>
<dbReference type="InterPro" id="IPR000182">
    <property type="entry name" value="GNAT_dom"/>
</dbReference>
<dbReference type="GO" id="GO:0016747">
    <property type="term" value="F:acyltransferase activity, transferring groups other than amino-acyl groups"/>
    <property type="evidence" value="ECO:0007669"/>
    <property type="project" value="InterPro"/>
</dbReference>
<dbReference type="RefSeq" id="WP_068683568.1">
    <property type="nucleotide sequence ID" value="NZ_LYPA01000060.1"/>
</dbReference>
<name>A0A1A5YHZ5_9BACL</name>
<protein>
    <submittedName>
        <fullName evidence="2">Acetyltransferase</fullName>
    </submittedName>
</protein>
<proteinExistence type="predicted"/>
<dbReference type="Proteomes" id="UP000092024">
    <property type="component" value="Unassembled WGS sequence"/>
</dbReference>
<dbReference type="CDD" id="cd04301">
    <property type="entry name" value="NAT_SF"/>
    <property type="match status" value="1"/>
</dbReference>
<dbReference type="EMBL" id="LYPA01000060">
    <property type="protein sequence ID" value="OBR65194.1"/>
    <property type="molecule type" value="Genomic_DNA"/>
</dbReference>
<dbReference type="AlphaFoldDB" id="A0A1A5YHZ5"/>
<sequence>MNVDIVKISKEHKNKFLNLYNLYLYDLSQYTGEDTQENGQYDPTNTYLYLERDELHPFFIEYEGKTVGFILICSPPFVPEGVDYTIQELFLLKKYRGKNIASICVSKVLERFEGNISISQLEENNPAVHFWKTYYREHNLNYTEVHDSIQLDGLDGWHKVLTQTFENAKAQ</sequence>
<evidence type="ECO:0000313" key="3">
    <source>
        <dbReference type="Proteomes" id="UP000092024"/>
    </source>
</evidence>
<dbReference type="OrthoDB" id="1902458at2"/>
<reference evidence="2 3" key="1">
    <citation type="submission" date="2016-05" db="EMBL/GenBank/DDBJ databases">
        <title>Paenibacillus oryzae. sp. nov., isolated from the rice root.</title>
        <authorList>
            <person name="Zhang J."/>
            <person name="Zhang X."/>
        </authorList>
    </citation>
    <scope>NUCLEOTIDE SEQUENCE [LARGE SCALE GENOMIC DNA]</scope>
    <source>
        <strain evidence="2 3">1DrF-4</strain>
    </source>
</reference>
<dbReference type="InterPro" id="IPR016181">
    <property type="entry name" value="Acyl_CoA_acyltransferase"/>
</dbReference>
<dbReference type="STRING" id="1844972.A7K91_00510"/>
<keyword evidence="2" id="KW-0808">Transferase</keyword>
<comment type="caution">
    <text evidence="2">The sequence shown here is derived from an EMBL/GenBank/DDBJ whole genome shotgun (WGS) entry which is preliminary data.</text>
</comment>
<feature type="domain" description="N-acetyltransferase" evidence="1">
    <location>
        <begin position="17"/>
        <end position="166"/>
    </location>
</feature>
<evidence type="ECO:0000313" key="2">
    <source>
        <dbReference type="EMBL" id="OBR65194.1"/>
    </source>
</evidence>
<keyword evidence="3" id="KW-1185">Reference proteome</keyword>